<dbReference type="Proteomes" id="UP000037069">
    <property type="component" value="Unassembled WGS sequence"/>
</dbReference>
<protein>
    <submittedName>
        <fullName evidence="1">Uncharacterized protein</fullName>
    </submittedName>
</protein>
<reference evidence="1 2" key="1">
    <citation type="journal article" date="2015" name="Nat. Commun.">
        <title>Lucilia cuprina genome unlocks parasitic fly biology to underpin future interventions.</title>
        <authorList>
            <person name="Anstead C.A."/>
            <person name="Korhonen P.K."/>
            <person name="Young N.D."/>
            <person name="Hall R.S."/>
            <person name="Jex A.R."/>
            <person name="Murali S.C."/>
            <person name="Hughes D.S."/>
            <person name="Lee S.F."/>
            <person name="Perry T."/>
            <person name="Stroehlein A.J."/>
            <person name="Ansell B.R."/>
            <person name="Breugelmans B."/>
            <person name="Hofmann A."/>
            <person name="Qu J."/>
            <person name="Dugan S."/>
            <person name="Lee S.L."/>
            <person name="Chao H."/>
            <person name="Dinh H."/>
            <person name="Han Y."/>
            <person name="Doddapaneni H.V."/>
            <person name="Worley K.C."/>
            <person name="Muzny D.M."/>
            <person name="Ioannidis P."/>
            <person name="Waterhouse R.M."/>
            <person name="Zdobnov E.M."/>
            <person name="James P.J."/>
            <person name="Bagnall N.H."/>
            <person name="Kotze A.C."/>
            <person name="Gibbs R.A."/>
            <person name="Richards S."/>
            <person name="Batterham P."/>
            <person name="Gasser R.B."/>
        </authorList>
    </citation>
    <scope>NUCLEOTIDE SEQUENCE [LARGE SCALE GENOMIC DNA]</scope>
    <source>
        <strain evidence="1 2">LS</strain>
        <tissue evidence="1">Full body</tissue>
    </source>
</reference>
<comment type="caution">
    <text evidence="1">The sequence shown here is derived from an EMBL/GenBank/DDBJ whole genome shotgun (WGS) entry which is preliminary data.</text>
</comment>
<keyword evidence="2" id="KW-1185">Reference proteome</keyword>
<accession>A0A0L0CD14</accession>
<name>A0A0L0CD14_LUCCU</name>
<sequence length="160" mass="18590">MFGPKRTMDSFAKQNDIKVTQHLSTCYKHHYDNGTYSNWIRAQLYKIGRACVEDSKTLEHFAISPLPGFFVVNRNIKHFALNKAIVLKANILKAFCKAILLQMFPEQMLNIRLQMLIILQLLFPFDMFDFTHNGKTRITHCDNFGMNGVVPKHTLTRNKN</sequence>
<evidence type="ECO:0000313" key="2">
    <source>
        <dbReference type="Proteomes" id="UP000037069"/>
    </source>
</evidence>
<organism evidence="1 2">
    <name type="scientific">Lucilia cuprina</name>
    <name type="common">Green bottle fly</name>
    <name type="synonym">Australian sheep blowfly</name>
    <dbReference type="NCBI Taxonomy" id="7375"/>
    <lineage>
        <taxon>Eukaryota</taxon>
        <taxon>Metazoa</taxon>
        <taxon>Ecdysozoa</taxon>
        <taxon>Arthropoda</taxon>
        <taxon>Hexapoda</taxon>
        <taxon>Insecta</taxon>
        <taxon>Pterygota</taxon>
        <taxon>Neoptera</taxon>
        <taxon>Endopterygota</taxon>
        <taxon>Diptera</taxon>
        <taxon>Brachycera</taxon>
        <taxon>Muscomorpha</taxon>
        <taxon>Oestroidea</taxon>
        <taxon>Calliphoridae</taxon>
        <taxon>Luciliinae</taxon>
        <taxon>Lucilia</taxon>
    </lineage>
</organism>
<proteinExistence type="predicted"/>
<gene>
    <name evidence="1" type="ORF">FF38_05287</name>
</gene>
<dbReference type="EMBL" id="JRES01000575">
    <property type="protein sequence ID" value="KNC30140.1"/>
    <property type="molecule type" value="Genomic_DNA"/>
</dbReference>
<dbReference type="AlphaFoldDB" id="A0A0L0CD14"/>
<evidence type="ECO:0000313" key="1">
    <source>
        <dbReference type="EMBL" id="KNC30140.1"/>
    </source>
</evidence>